<proteinExistence type="predicted"/>
<accession>B0PF40</accession>
<protein>
    <submittedName>
        <fullName evidence="1">Uncharacterized protein</fullName>
    </submittedName>
</protein>
<gene>
    <name evidence="1" type="ORF">ANACOL_03419</name>
</gene>
<name>B0PF40_9FIRM</name>
<dbReference type="HOGENOM" id="CLU_2912290_0_0_9"/>
<organism evidence="1 2">
    <name type="scientific">Anaerotruncus colihominis DSM 17241</name>
    <dbReference type="NCBI Taxonomy" id="445972"/>
    <lineage>
        <taxon>Bacteria</taxon>
        <taxon>Bacillati</taxon>
        <taxon>Bacillota</taxon>
        <taxon>Clostridia</taxon>
        <taxon>Eubacteriales</taxon>
        <taxon>Oscillospiraceae</taxon>
        <taxon>Anaerotruncus</taxon>
    </lineage>
</organism>
<evidence type="ECO:0000313" key="2">
    <source>
        <dbReference type="Proteomes" id="UP000003803"/>
    </source>
</evidence>
<reference evidence="1" key="2">
    <citation type="submission" date="2013-09" db="EMBL/GenBank/DDBJ databases">
        <title>Draft genome sequence of Anaerotruncus colihominis(DSM 17241).</title>
        <authorList>
            <person name="Sudarsanam P."/>
            <person name="Ley R."/>
            <person name="Guruge J."/>
            <person name="Turnbaugh P.J."/>
            <person name="Mahowald M."/>
            <person name="Liep D."/>
            <person name="Gordon J."/>
        </authorList>
    </citation>
    <scope>NUCLEOTIDE SEQUENCE</scope>
    <source>
        <strain evidence="1">DSM 17241</strain>
    </source>
</reference>
<sequence length="61" mass="6774">MNIHAVLHSAAKCGTNRNKMFPRRNGGFFSPSLPVAPKGRGNERLKDSVKIHTVFHNKVGF</sequence>
<reference evidence="1" key="1">
    <citation type="submission" date="2007-11" db="EMBL/GenBank/DDBJ databases">
        <authorList>
            <person name="Fulton L."/>
            <person name="Clifton S."/>
            <person name="Fulton B."/>
            <person name="Xu J."/>
            <person name="Minx P."/>
            <person name="Pepin K.H."/>
            <person name="Johnson M."/>
            <person name="Thiruvilangam P."/>
            <person name="Bhonagiri V."/>
            <person name="Nash W.E."/>
            <person name="Mardis E.R."/>
            <person name="Wilson R.K."/>
        </authorList>
    </citation>
    <scope>NUCLEOTIDE SEQUENCE [LARGE SCALE GENOMIC DNA]</scope>
    <source>
        <strain evidence="1">DSM 17241</strain>
    </source>
</reference>
<dbReference type="EMBL" id="ABGD02000025">
    <property type="protein sequence ID" value="EDS09973.1"/>
    <property type="molecule type" value="Genomic_DNA"/>
</dbReference>
<evidence type="ECO:0000313" key="1">
    <source>
        <dbReference type="EMBL" id="EDS09973.1"/>
    </source>
</evidence>
<dbReference type="Proteomes" id="UP000003803">
    <property type="component" value="Unassembled WGS sequence"/>
</dbReference>
<comment type="caution">
    <text evidence="1">The sequence shown here is derived from an EMBL/GenBank/DDBJ whole genome shotgun (WGS) entry which is preliminary data.</text>
</comment>
<keyword evidence="2" id="KW-1185">Reference proteome</keyword>
<dbReference type="AlphaFoldDB" id="B0PF40"/>